<evidence type="ECO:0000313" key="1">
    <source>
        <dbReference type="EMBL" id="PWN01363.1"/>
    </source>
</evidence>
<dbReference type="Pfam" id="PF04978">
    <property type="entry name" value="MST"/>
    <property type="match status" value="1"/>
</dbReference>
<dbReference type="OrthoDB" id="4548523at2"/>
<evidence type="ECO:0000313" key="2">
    <source>
        <dbReference type="Proteomes" id="UP000245507"/>
    </source>
</evidence>
<keyword evidence="2" id="KW-1185">Reference proteome</keyword>
<dbReference type="AlphaFoldDB" id="A0A316TAK8"/>
<dbReference type="Gene3D" id="1.20.120.450">
    <property type="entry name" value="dinb family like domain"/>
    <property type="match status" value="1"/>
</dbReference>
<organism evidence="1 2">
    <name type="scientific">Nocardioides silvaticus</name>
    <dbReference type="NCBI Taxonomy" id="2201891"/>
    <lineage>
        <taxon>Bacteria</taxon>
        <taxon>Bacillati</taxon>
        <taxon>Actinomycetota</taxon>
        <taxon>Actinomycetes</taxon>
        <taxon>Propionibacteriales</taxon>
        <taxon>Nocardioidaceae</taxon>
        <taxon>Nocardioides</taxon>
    </lineage>
</organism>
<gene>
    <name evidence="1" type="ORF">DJ010_18810</name>
</gene>
<dbReference type="SUPFAM" id="SSF109854">
    <property type="entry name" value="DinB/YfiT-like putative metalloenzymes"/>
    <property type="match status" value="1"/>
</dbReference>
<dbReference type="Proteomes" id="UP000245507">
    <property type="component" value="Unassembled WGS sequence"/>
</dbReference>
<protein>
    <recommendedName>
        <fullName evidence="3">Mini-circle protein</fullName>
    </recommendedName>
</protein>
<sequence>MGETYDVHVADERTQLEAFVRTYRRALRASLTSVSEAEARRRLVPSKTTLLSLVKHATYVERIWFGETVTGTPRADLGLPPTVDDSFDLDPDDTIASVLARHEEAVAASESAARQLALDDELTGHPRIAAVTLRWVYLHMVRELAQHVGHAEILREQLIAQRDSGGR</sequence>
<dbReference type="EMBL" id="QGDD01000010">
    <property type="protein sequence ID" value="PWN01363.1"/>
    <property type="molecule type" value="Genomic_DNA"/>
</dbReference>
<reference evidence="1 2" key="1">
    <citation type="submission" date="2018-05" db="EMBL/GenBank/DDBJ databases">
        <title>Nocardioides silvaticus genome.</title>
        <authorList>
            <person name="Li C."/>
            <person name="Wang G."/>
        </authorList>
    </citation>
    <scope>NUCLEOTIDE SEQUENCE [LARGE SCALE GENOMIC DNA]</scope>
    <source>
        <strain evidence="1 2">CCTCC AB 2018079</strain>
    </source>
</reference>
<dbReference type="InterPro" id="IPR034660">
    <property type="entry name" value="DinB/YfiT-like"/>
</dbReference>
<name>A0A316TAK8_9ACTN</name>
<evidence type="ECO:0008006" key="3">
    <source>
        <dbReference type="Google" id="ProtNLM"/>
    </source>
</evidence>
<proteinExistence type="predicted"/>
<comment type="caution">
    <text evidence="1">The sequence shown here is derived from an EMBL/GenBank/DDBJ whole genome shotgun (WGS) entry which is preliminary data.</text>
</comment>
<dbReference type="InterPro" id="IPR007061">
    <property type="entry name" value="MST-like"/>
</dbReference>
<accession>A0A316TAK8</accession>